<dbReference type="OrthoDB" id="9780903at2"/>
<proteinExistence type="inferred from homology"/>
<dbReference type="Proteomes" id="UP000194450">
    <property type="component" value="Unassembled WGS sequence"/>
</dbReference>
<dbReference type="SUPFAM" id="SSF51182">
    <property type="entry name" value="RmlC-like cupins"/>
    <property type="match status" value="1"/>
</dbReference>
<feature type="binding site" evidence="2">
    <location>
        <position position="75"/>
    </location>
    <ligand>
        <name>Fe cation</name>
        <dbReference type="ChEBI" id="CHEBI:24875"/>
    </ligand>
</feature>
<dbReference type="Pfam" id="PF02678">
    <property type="entry name" value="Pirin"/>
    <property type="match status" value="1"/>
</dbReference>
<evidence type="ECO:0000256" key="3">
    <source>
        <dbReference type="RuleBase" id="RU003457"/>
    </source>
</evidence>
<dbReference type="CDD" id="cd02247">
    <property type="entry name" value="cupin_pirin_C"/>
    <property type="match status" value="1"/>
</dbReference>
<feature type="domain" description="Pirin N-terminal" evidence="4">
    <location>
        <begin position="37"/>
        <end position="137"/>
    </location>
</feature>
<dbReference type="InterPro" id="IPR014710">
    <property type="entry name" value="RmlC-like_jellyroll"/>
</dbReference>
<gene>
    <name evidence="6" type="ORF">SAMN06297229_1447</name>
</gene>
<dbReference type="InterPro" id="IPR008778">
    <property type="entry name" value="Pirin_C_dom"/>
</dbReference>
<comment type="similarity">
    <text evidence="1 3">Belongs to the pirin family.</text>
</comment>
<feature type="domain" description="Pirin C-terminal" evidence="5">
    <location>
        <begin position="193"/>
        <end position="297"/>
    </location>
</feature>
<reference evidence="7" key="1">
    <citation type="submission" date="2017-04" db="EMBL/GenBank/DDBJ databases">
        <authorList>
            <person name="Varghese N."/>
            <person name="Submissions S."/>
        </authorList>
    </citation>
    <scope>NUCLEOTIDE SEQUENCE [LARGE SCALE GENOMIC DNA]</scope>
</reference>
<dbReference type="PANTHER" id="PTHR13903">
    <property type="entry name" value="PIRIN-RELATED"/>
    <property type="match status" value="1"/>
</dbReference>
<accession>A0A1Y6F035</accession>
<comment type="cofactor">
    <cofactor evidence="2">
        <name>Fe cation</name>
        <dbReference type="ChEBI" id="CHEBI:24875"/>
    </cofactor>
    <text evidence="2">Binds 1 Fe cation per subunit.</text>
</comment>
<evidence type="ECO:0000256" key="1">
    <source>
        <dbReference type="ARBA" id="ARBA00008416"/>
    </source>
</evidence>
<dbReference type="InterPro" id="IPR012093">
    <property type="entry name" value="Pirin"/>
</dbReference>
<feature type="binding site" evidence="2">
    <location>
        <position position="121"/>
    </location>
    <ligand>
        <name>Fe cation</name>
        <dbReference type="ChEBI" id="CHEBI:24875"/>
    </ligand>
</feature>
<evidence type="ECO:0000259" key="4">
    <source>
        <dbReference type="Pfam" id="PF02678"/>
    </source>
</evidence>
<evidence type="ECO:0000259" key="5">
    <source>
        <dbReference type="Pfam" id="PF05726"/>
    </source>
</evidence>
<evidence type="ECO:0000313" key="6">
    <source>
        <dbReference type="EMBL" id="SMQ66132.1"/>
    </source>
</evidence>
<protein>
    <recommendedName>
        <fullName evidence="8">Pirin</fullName>
    </recommendedName>
</protein>
<dbReference type="GO" id="GO:0046872">
    <property type="term" value="F:metal ion binding"/>
    <property type="evidence" value="ECO:0007669"/>
    <property type="project" value="UniProtKB-KW"/>
</dbReference>
<dbReference type="Pfam" id="PF05726">
    <property type="entry name" value="Pirin_C"/>
    <property type="match status" value="1"/>
</dbReference>
<dbReference type="InterPro" id="IPR003829">
    <property type="entry name" value="Pirin_N_dom"/>
</dbReference>
<dbReference type="CDD" id="cd02909">
    <property type="entry name" value="cupin_pirin_N"/>
    <property type="match status" value="1"/>
</dbReference>
<dbReference type="InterPro" id="IPR011051">
    <property type="entry name" value="RmlC_Cupin_sf"/>
</dbReference>
<evidence type="ECO:0000256" key="2">
    <source>
        <dbReference type="PIRSR" id="PIRSR006232-1"/>
    </source>
</evidence>
<sequence length="329" mass="36923">MTRSTHETQSEVCESEHIQQDVTLLSAKARALTENLTVYRAIPQQQLRMVGPWCFVDHFGPVATKNYRQFDVAPHPHIGLQTITWLFSGELKHLDSLGYEQPLRRGQLNLMTAGNGISHAEVAEQNLQQPLHGLQLWCALPEQHEQVAPSFEHYRELPHFAIDDVMAELILGKYESYRSPGTTFHPCIAMLLTTPKNAQATIKLNKEFEYALYVVSGSLYLTHPTNAKFNQGHGAHEHEVISLGANRSELTLAFGADTRVMLLGGEAFPQPVTMWWNYVSHNAERIRQADTDWQQGHARFGKVAHYQGERLLGPAIPAGLGVSTSNRKS</sequence>
<feature type="binding site" evidence="2">
    <location>
        <position position="119"/>
    </location>
    <ligand>
        <name>Fe cation</name>
        <dbReference type="ChEBI" id="CHEBI:24875"/>
    </ligand>
</feature>
<dbReference type="EMBL" id="FXWH01000001">
    <property type="protein sequence ID" value="SMQ66132.1"/>
    <property type="molecule type" value="Genomic_DNA"/>
</dbReference>
<dbReference type="RefSeq" id="WP_086434513.1">
    <property type="nucleotide sequence ID" value="NZ_FXWH01000001.1"/>
</dbReference>
<evidence type="ECO:0000313" key="7">
    <source>
        <dbReference type="Proteomes" id="UP000194450"/>
    </source>
</evidence>
<name>A0A1Y6F035_9GAMM</name>
<keyword evidence="7" id="KW-1185">Reference proteome</keyword>
<evidence type="ECO:0008006" key="8">
    <source>
        <dbReference type="Google" id="ProtNLM"/>
    </source>
</evidence>
<feature type="binding site" evidence="2">
    <location>
        <position position="77"/>
    </location>
    <ligand>
        <name>Fe cation</name>
        <dbReference type="ChEBI" id="CHEBI:24875"/>
    </ligand>
</feature>
<organism evidence="6 7">
    <name type="scientific">Pseudidiomarina planktonica</name>
    <dbReference type="NCBI Taxonomy" id="1323738"/>
    <lineage>
        <taxon>Bacteria</taxon>
        <taxon>Pseudomonadati</taxon>
        <taxon>Pseudomonadota</taxon>
        <taxon>Gammaproteobacteria</taxon>
        <taxon>Alteromonadales</taxon>
        <taxon>Idiomarinaceae</taxon>
        <taxon>Pseudidiomarina</taxon>
    </lineage>
</organism>
<keyword evidence="2" id="KW-0479">Metal-binding</keyword>
<dbReference type="PANTHER" id="PTHR13903:SF8">
    <property type="entry name" value="PIRIN"/>
    <property type="match status" value="1"/>
</dbReference>
<dbReference type="AlphaFoldDB" id="A0A1Y6F035"/>
<keyword evidence="2" id="KW-0408">Iron</keyword>
<dbReference type="PIRSF" id="PIRSF006232">
    <property type="entry name" value="Pirin"/>
    <property type="match status" value="1"/>
</dbReference>
<dbReference type="Gene3D" id="2.60.120.10">
    <property type="entry name" value="Jelly Rolls"/>
    <property type="match status" value="2"/>
</dbReference>